<evidence type="ECO:0000256" key="1">
    <source>
        <dbReference type="SAM" id="SignalP"/>
    </source>
</evidence>
<evidence type="ECO:0008006" key="4">
    <source>
        <dbReference type="Google" id="ProtNLM"/>
    </source>
</evidence>
<evidence type="ECO:0000313" key="3">
    <source>
        <dbReference type="Proteomes" id="UP000026961"/>
    </source>
</evidence>
<proteinExistence type="predicted"/>
<sequence>MVLLPILGMMWVVVTAAPVSRLVELAMTSMSGRFVASATAMGDALLSELAKIDVVVWMECERMRVGMEQVQTRQCQVLVCVASIARRLWEKEVELDVACRC</sequence>
<keyword evidence="3" id="KW-1185">Reference proteome</keyword>
<feature type="chain" id="PRO_5002354217" description="Secreted protein" evidence="1">
    <location>
        <begin position="17"/>
        <end position="101"/>
    </location>
</feature>
<reference evidence="2" key="1">
    <citation type="submission" date="2015-04" db="UniProtKB">
        <authorList>
            <consortium name="EnsemblPlants"/>
        </authorList>
    </citation>
    <scope>IDENTIFICATION</scope>
</reference>
<accession>A0A0E0B1U0</accession>
<reference evidence="2" key="2">
    <citation type="submission" date="2018-05" db="EMBL/GenBank/DDBJ databases">
        <title>OgluRS3 (Oryza glumaepatula Reference Sequence Version 3).</title>
        <authorList>
            <person name="Zhang J."/>
            <person name="Kudrna D."/>
            <person name="Lee S."/>
            <person name="Talag J."/>
            <person name="Welchert J."/>
            <person name="Wing R.A."/>
        </authorList>
    </citation>
    <scope>NUCLEOTIDE SEQUENCE [LARGE SCALE GENOMIC DNA]</scope>
</reference>
<dbReference type="AlphaFoldDB" id="A0A0E0B1U0"/>
<dbReference type="Gramene" id="OGLUM09G07350.1">
    <property type="protein sequence ID" value="OGLUM09G07350.1"/>
    <property type="gene ID" value="OGLUM09G07350"/>
</dbReference>
<dbReference type="STRING" id="40148.A0A0E0B1U0"/>
<dbReference type="Proteomes" id="UP000026961">
    <property type="component" value="Chromosome 9"/>
</dbReference>
<name>A0A0E0B1U0_9ORYZ</name>
<organism evidence="2">
    <name type="scientific">Oryza glumipatula</name>
    <dbReference type="NCBI Taxonomy" id="40148"/>
    <lineage>
        <taxon>Eukaryota</taxon>
        <taxon>Viridiplantae</taxon>
        <taxon>Streptophyta</taxon>
        <taxon>Embryophyta</taxon>
        <taxon>Tracheophyta</taxon>
        <taxon>Spermatophyta</taxon>
        <taxon>Magnoliopsida</taxon>
        <taxon>Liliopsida</taxon>
        <taxon>Poales</taxon>
        <taxon>Poaceae</taxon>
        <taxon>BOP clade</taxon>
        <taxon>Oryzoideae</taxon>
        <taxon>Oryzeae</taxon>
        <taxon>Oryzinae</taxon>
        <taxon>Oryza</taxon>
    </lineage>
</organism>
<protein>
    <recommendedName>
        <fullName evidence="4">Secreted protein</fullName>
    </recommendedName>
</protein>
<dbReference type="HOGENOM" id="CLU_2298920_0_0_1"/>
<keyword evidence="1" id="KW-0732">Signal</keyword>
<feature type="signal peptide" evidence="1">
    <location>
        <begin position="1"/>
        <end position="16"/>
    </location>
</feature>
<dbReference type="EnsemblPlants" id="OGLUM09G07350.1">
    <property type="protein sequence ID" value="OGLUM09G07350.1"/>
    <property type="gene ID" value="OGLUM09G07350"/>
</dbReference>
<evidence type="ECO:0000313" key="2">
    <source>
        <dbReference type="EnsemblPlants" id="OGLUM09G07350.1"/>
    </source>
</evidence>